<sequence>MNRRIGRLAAALLAALALASCATVPDSSPVKVLGRTGEAEQAPAAGPVDGSNPLDLVRDFVLASGSSSDRHGSARRFLADEAAGWDDGTGLTVLDGQFDTVPTPGAPNSADATTIRIRGTAIGRVSGSGVFEPNQASFQQDVTVVRRDGQWRIAGLPDGVVVPLTIFRDNYRSVRTWFVDPVRRLVVSDLRYVPSVPARAQAARVADLLLRGPSTALLGAAVSMLPPEAELRSNVAVSPDGALVVDLTGVGELDPSGRRLLAAQVVLSLAEVNVARVRLLVDGEPLIAERPDLTRTDVADLIAEAQPAQDVQGLVVSGGRLRQLTGPEPSAPLPGPSGDGSQDVESAALSLDSQRLALVARQGSRRALLIGGVADPSLIPTSLDAATMTRPTWAPSGTEVWTVLDGRLVTRVLTDTTTPPRTDRVDAAELVNLGPINDLRLSRDGMRVAAVVGTGLYTAAVTRSVDGGVALRNVHRLRPLDLGEVITADWGSADSVVSVSRGPDLLVAQTTMDGLGLQQVVGNNLTPPLSAVAANANRPLLVTDQNGVWSFAFGDQTAWRQVLGSAPDAVPLYPG</sequence>
<feature type="chain" id="PRO_5047450449" evidence="2">
    <location>
        <begin position="23"/>
        <end position="575"/>
    </location>
</feature>
<dbReference type="RefSeq" id="WP_252436330.1">
    <property type="nucleotide sequence ID" value="NZ_JAGSOV010000012.1"/>
</dbReference>
<dbReference type="Pfam" id="PF10646">
    <property type="entry name" value="Germane"/>
    <property type="match status" value="1"/>
</dbReference>
<protein>
    <submittedName>
        <fullName evidence="4">GerMN domain-containing protein</fullName>
    </submittedName>
</protein>
<dbReference type="InterPro" id="IPR019606">
    <property type="entry name" value="GerMN"/>
</dbReference>
<dbReference type="Pfam" id="PF10647">
    <property type="entry name" value="Gmad1"/>
    <property type="match status" value="1"/>
</dbReference>
<name>A0ABT0ZVD8_9PSEU</name>
<dbReference type="InterPro" id="IPR018910">
    <property type="entry name" value="LpqB_C"/>
</dbReference>
<dbReference type="InterPro" id="IPR059026">
    <property type="entry name" value="LpqB_N"/>
</dbReference>
<gene>
    <name evidence="4" type="ORF">KDL28_06510</name>
</gene>
<evidence type="ECO:0000313" key="4">
    <source>
        <dbReference type="EMBL" id="MCO1654705.1"/>
    </source>
</evidence>
<keyword evidence="5" id="KW-1185">Reference proteome</keyword>
<dbReference type="SMART" id="SM00909">
    <property type="entry name" value="Germane"/>
    <property type="match status" value="1"/>
</dbReference>
<proteinExistence type="predicted"/>
<evidence type="ECO:0000256" key="2">
    <source>
        <dbReference type="SAM" id="SignalP"/>
    </source>
</evidence>
<evidence type="ECO:0000313" key="5">
    <source>
        <dbReference type="Proteomes" id="UP001165283"/>
    </source>
</evidence>
<dbReference type="SUPFAM" id="SSF82171">
    <property type="entry name" value="DPP6 N-terminal domain-like"/>
    <property type="match status" value="1"/>
</dbReference>
<evidence type="ECO:0000259" key="3">
    <source>
        <dbReference type="SMART" id="SM00909"/>
    </source>
</evidence>
<comment type="caution">
    <text evidence="4">The sequence shown here is derived from an EMBL/GenBank/DDBJ whole genome shotgun (WGS) entry which is preliminary data.</text>
</comment>
<accession>A0ABT0ZVD8</accession>
<evidence type="ECO:0000256" key="1">
    <source>
        <dbReference type="SAM" id="MobiDB-lite"/>
    </source>
</evidence>
<feature type="domain" description="GerMN" evidence="3">
    <location>
        <begin position="202"/>
        <end position="290"/>
    </location>
</feature>
<dbReference type="EMBL" id="JAGSOV010000012">
    <property type="protein sequence ID" value="MCO1654705.1"/>
    <property type="molecule type" value="Genomic_DNA"/>
</dbReference>
<organism evidence="4 5">
    <name type="scientific">Pseudonocardia humida</name>
    <dbReference type="NCBI Taxonomy" id="2800819"/>
    <lineage>
        <taxon>Bacteria</taxon>
        <taxon>Bacillati</taxon>
        <taxon>Actinomycetota</taxon>
        <taxon>Actinomycetes</taxon>
        <taxon>Pseudonocardiales</taxon>
        <taxon>Pseudonocardiaceae</taxon>
        <taxon>Pseudonocardia</taxon>
    </lineage>
</organism>
<feature type="region of interest" description="Disordered" evidence="1">
    <location>
        <begin position="321"/>
        <end position="346"/>
    </location>
</feature>
<keyword evidence="2" id="KW-0732">Signal</keyword>
<dbReference type="PROSITE" id="PS51257">
    <property type="entry name" value="PROKAR_LIPOPROTEIN"/>
    <property type="match status" value="1"/>
</dbReference>
<reference evidence="4" key="1">
    <citation type="submission" date="2021-04" db="EMBL/GenBank/DDBJ databases">
        <title>Pseudonocardia sp. nov., isolated from sandy soil of mangrove forest.</title>
        <authorList>
            <person name="Zan Z."/>
            <person name="Huang R."/>
            <person name="Liu W."/>
        </authorList>
    </citation>
    <scope>NUCLEOTIDE SEQUENCE</scope>
    <source>
        <strain evidence="4">S2-4</strain>
    </source>
</reference>
<dbReference type="Pfam" id="PF25976">
    <property type="entry name" value="LpqB_N"/>
    <property type="match status" value="1"/>
</dbReference>
<feature type="signal peptide" evidence="2">
    <location>
        <begin position="1"/>
        <end position="22"/>
    </location>
</feature>
<dbReference type="Proteomes" id="UP001165283">
    <property type="component" value="Unassembled WGS sequence"/>
</dbReference>